<gene>
    <name evidence="2" type="ORF">EDC24_0765</name>
</gene>
<comment type="caution">
    <text evidence="2">The sequence shown here is derived from an EMBL/GenBank/DDBJ whole genome shotgun (WGS) entry which is preliminary data.</text>
</comment>
<feature type="domain" description="CoA-binding" evidence="1">
    <location>
        <begin position="13"/>
        <end position="105"/>
    </location>
</feature>
<dbReference type="Proteomes" id="UP000276443">
    <property type="component" value="Unassembled WGS sequence"/>
</dbReference>
<dbReference type="Gene3D" id="3.40.50.720">
    <property type="entry name" value="NAD(P)-binding Rossmann-like Domain"/>
    <property type="match status" value="1"/>
</dbReference>
<dbReference type="OrthoDB" id="9804695at2"/>
<protein>
    <submittedName>
        <fullName evidence="2">Putative CoA-binding protein</fullName>
    </submittedName>
</protein>
<organism evidence="2 3">
    <name type="scientific">Aquisalibacillus elongatus</name>
    <dbReference type="NCBI Taxonomy" id="485577"/>
    <lineage>
        <taxon>Bacteria</taxon>
        <taxon>Bacillati</taxon>
        <taxon>Bacillota</taxon>
        <taxon>Bacilli</taxon>
        <taxon>Bacillales</taxon>
        <taxon>Bacillaceae</taxon>
        <taxon>Aquisalibacillus</taxon>
    </lineage>
</organism>
<dbReference type="EMBL" id="RKRF01000007">
    <property type="protein sequence ID" value="RPF55879.1"/>
    <property type="molecule type" value="Genomic_DNA"/>
</dbReference>
<dbReference type="SUPFAM" id="SSF51735">
    <property type="entry name" value="NAD(P)-binding Rossmann-fold domains"/>
    <property type="match status" value="1"/>
</dbReference>
<accession>A0A3N5BGE9</accession>
<dbReference type="PANTHER" id="PTHR33303:SF2">
    <property type="entry name" value="COA-BINDING DOMAIN-CONTAINING PROTEIN"/>
    <property type="match status" value="1"/>
</dbReference>
<dbReference type="InterPro" id="IPR036291">
    <property type="entry name" value="NAD(P)-bd_dom_sf"/>
</dbReference>
<dbReference type="AlphaFoldDB" id="A0A3N5BGE9"/>
<dbReference type="Pfam" id="PF13380">
    <property type="entry name" value="CoA_binding_2"/>
    <property type="match status" value="1"/>
</dbReference>
<evidence type="ECO:0000259" key="1">
    <source>
        <dbReference type="SMART" id="SM00881"/>
    </source>
</evidence>
<sequence>MNNPTNEELKQVLKTTSTIAVVGLSDNPERTSYQISKIMQEQGYRIIPVNPNVHEVLGEKAYDRLQDVEEKIDLINVFRRSEYLYEVAKDAIETDAKVFWAQLGVSDENAYELLKQHDFTVIMDLCIKVVHSVTIGNRDQG</sequence>
<evidence type="ECO:0000313" key="2">
    <source>
        <dbReference type="EMBL" id="RPF55879.1"/>
    </source>
</evidence>
<dbReference type="PANTHER" id="PTHR33303">
    <property type="entry name" value="CYTOPLASMIC PROTEIN-RELATED"/>
    <property type="match status" value="1"/>
</dbReference>
<name>A0A3N5BGE9_9BACI</name>
<keyword evidence="3" id="KW-1185">Reference proteome</keyword>
<proteinExistence type="predicted"/>
<evidence type="ECO:0000313" key="3">
    <source>
        <dbReference type="Proteomes" id="UP000276443"/>
    </source>
</evidence>
<dbReference type="SMART" id="SM00881">
    <property type="entry name" value="CoA_binding"/>
    <property type="match status" value="1"/>
</dbReference>
<reference evidence="2 3" key="1">
    <citation type="submission" date="2018-11" db="EMBL/GenBank/DDBJ databases">
        <title>Genomic Encyclopedia of Type Strains, Phase IV (KMG-IV): sequencing the most valuable type-strain genomes for metagenomic binning, comparative biology and taxonomic classification.</title>
        <authorList>
            <person name="Goeker M."/>
        </authorList>
    </citation>
    <scope>NUCLEOTIDE SEQUENCE [LARGE SCALE GENOMIC DNA]</scope>
    <source>
        <strain evidence="2 3">DSM 18090</strain>
    </source>
</reference>
<dbReference type="InterPro" id="IPR003781">
    <property type="entry name" value="CoA-bd"/>
</dbReference>